<feature type="region of interest" description="Disordered" evidence="1">
    <location>
        <begin position="81"/>
        <end position="100"/>
    </location>
</feature>
<comment type="caution">
    <text evidence="2">The sequence shown here is derived from an EMBL/GenBank/DDBJ whole genome shotgun (WGS) entry which is preliminary data.</text>
</comment>
<proteinExistence type="predicted"/>
<protein>
    <submittedName>
        <fullName evidence="2">Uncharacterized protein</fullName>
    </submittedName>
</protein>
<organism evidence="2 3">
    <name type="scientific">Podospora aff. communis PSN243</name>
    <dbReference type="NCBI Taxonomy" id="3040156"/>
    <lineage>
        <taxon>Eukaryota</taxon>
        <taxon>Fungi</taxon>
        <taxon>Dikarya</taxon>
        <taxon>Ascomycota</taxon>
        <taxon>Pezizomycotina</taxon>
        <taxon>Sordariomycetes</taxon>
        <taxon>Sordariomycetidae</taxon>
        <taxon>Sordariales</taxon>
        <taxon>Podosporaceae</taxon>
        <taxon>Podospora</taxon>
    </lineage>
</organism>
<dbReference type="Proteomes" id="UP001321760">
    <property type="component" value="Unassembled WGS sequence"/>
</dbReference>
<gene>
    <name evidence="2" type="ORF">QBC34DRAFT_378475</name>
</gene>
<reference evidence="2" key="2">
    <citation type="submission" date="2023-05" db="EMBL/GenBank/DDBJ databases">
        <authorList>
            <consortium name="Lawrence Berkeley National Laboratory"/>
            <person name="Steindorff A."/>
            <person name="Hensen N."/>
            <person name="Bonometti L."/>
            <person name="Westerberg I."/>
            <person name="Brannstrom I.O."/>
            <person name="Guillou S."/>
            <person name="Cros-Aarteil S."/>
            <person name="Calhoun S."/>
            <person name="Haridas S."/>
            <person name="Kuo A."/>
            <person name="Mondo S."/>
            <person name="Pangilinan J."/>
            <person name="Riley R."/>
            <person name="Labutti K."/>
            <person name="Andreopoulos B."/>
            <person name="Lipzen A."/>
            <person name="Chen C."/>
            <person name="Yanf M."/>
            <person name="Daum C."/>
            <person name="Ng V."/>
            <person name="Clum A."/>
            <person name="Ohm R."/>
            <person name="Martin F."/>
            <person name="Silar P."/>
            <person name="Natvig D."/>
            <person name="Lalanne C."/>
            <person name="Gautier V."/>
            <person name="Ament-Velasquez S.L."/>
            <person name="Kruys A."/>
            <person name="Hutchinson M.I."/>
            <person name="Powell A.J."/>
            <person name="Barry K."/>
            <person name="Miller A.N."/>
            <person name="Grigoriev I.V."/>
            <person name="Debuchy R."/>
            <person name="Gladieux P."/>
            <person name="Thoren M.H."/>
            <person name="Johannesson H."/>
        </authorList>
    </citation>
    <scope>NUCLEOTIDE SEQUENCE</scope>
    <source>
        <strain evidence="2">PSN243</strain>
    </source>
</reference>
<evidence type="ECO:0000313" key="3">
    <source>
        <dbReference type="Proteomes" id="UP001321760"/>
    </source>
</evidence>
<reference evidence="2" key="1">
    <citation type="journal article" date="2023" name="Mol. Phylogenet. Evol.">
        <title>Genome-scale phylogeny and comparative genomics of the fungal order Sordariales.</title>
        <authorList>
            <person name="Hensen N."/>
            <person name="Bonometti L."/>
            <person name="Westerberg I."/>
            <person name="Brannstrom I.O."/>
            <person name="Guillou S."/>
            <person name="Cros-Aarteil S."/>
            <person name="Calhoun S."/>
            <person name="Haridas S."/>
            <person name="Kuo A."/>
            <person name="Mondo S."/>
            <person name="Pangilinan J."/>
            <person name="Riley R."/>
            <person name="LaButti K."/>
            <person name="Andreopoulos B."/>
            <person name="Lipzen A."/>
            <person name="Chen C."/>
            <person name="Yan M."/>
            <person name="Daum C."/>
            <person name="Ng V."/>
            <person name="Clum A."/>
            <person name="Steindorff A."/>
            <person name="Ohm R.A."/>
            <person name="Martin F."/>
            <person name="Silar P."/>
            <person name="Natvig D.O."/>
            <person name="Lalanne C."/>
            <person name="Gautier V."/>
            <person name="Ament-Velasquez S.L."/>
            <person name="Kruys A."/>
            <person name="Hutchinson M.I."/>
            <person name="Powell A.J."/>
            <person name="Barry K."/>
            <person name="Miller A.N."/>
            <person name="Grigoriev I.V."/>
            <person name="Debuchy R."/>
            <person name="Gladieux P."/>
            <person name="Hiltunen Thoren M."/>
            <person name="Johannesson H."/>
        </authorList>
    </citation>
    <scope>NUCLEOTIDE SEQUENCE</scope>
    <source>
        <strain evidence="2">PSN243</strain>
    </source>
</reference>
<evidence type="ECO:0000313" key="2">
    <source>
        <dbReference type="EMBL" id="KAK4451150.1"/>
    </source>
</evidence>
<dbReference type="AlphaFoldDB" id="A0AAV9GRW2"/>
<name>A0AAV9GRW2_9PEZI</name>
<keyword evidence="3" id="KW-1185">Reference proteome</keyword>
<dbReference type="EMBL" id="MU865929">
    <property type="protein sequence ID" value="KAK4451150.1"/>
    <property type="molecule type" value="Genomic_DNA"/>
</dbReference>
<sequence>MAERPPPREKLFDRSNLFEIAQCHNGLLRLRSTAFLDPDDSGLGGSELATLLERVLDCVLPKDARDNVMVIDPYMTYLRPEPNPSQEDITVPRSRPDRFRGESGRDLEFWRRALSDERLVDPTHQAAQTFYTVHFVDQAHDGCAARWGVIIRHSATGNTWHFSTGNHEFSELAFLRGYKELQAFLEELDVPAKPFGATYTTSPKYDATKYPASSGLHVIAHVLAFFTAGAVGWENLPVFGHKRSIMAKVLTESLHSLVGFKECSSFLDRKKHNAGCPSNCPTSIYAASVIYKWDMEKTKKVLLQQKGCSLARPRSRLSYVPMDKR</sequence>
<evidence type="ECO:0000256" key="1">
    <source>
        <dbReference type="SAM" id="MobiDB-lite"/>
    </source>
</evidence>
<accession>A0AAV9GRW2</accession>